<dbReference type="OrthoDB" id="4729308at2"/>
<organism evidence="1 2">
    <name type="scientific">Mycobacterium gordonae</name>
    <dbReference type="NCBI Taxonomy" id="1778"/>
    <lineage>
        <taxon>Bacteria</taxon>
        <taxon>Bacillati</taxon>
        <taxon>Actinomycetota</taxon>
        <taxon>Actinomycetes</taxon>
        <taxon>Mycobacteriales</taxon>
        <taxon>Mycobacteriaceae</taxon>
        <taxon>Mycobacterium</taxon>
    </lineage>
</organism>
<evidence type="ECO:0000313" key="1">
    <source>
        <dbReference type="EMBL" id="KQH75041.1"/>
    </source>
</evidence>
<proteinExistence type="predicted"/>
<sequence length="281" mass="30634">MKTPDSQRRRQTTPDEVVAIARRLRHRLARHLDALEAGAIGAVDDVAAVLRTLLAHGAGDNAIERLCRIKGISLPQFNVSKPVADHPQIGLAFGAVPALPGGDEPVNSVDLNTWRGMKALIIRGAPRRLSTWEQLITAYANTYGSHLSGTIPHLLSHMSSICYSGHLDLGEYLIHCAGLVAEDALQQTLGRIDGDTAPASPRHRRLNPLVRLIVESRPPQPPQMTAGFTLEGRPFGTPVPIAKVLIDGVYMLLELTPTAAKEVEYHYEVTNAEPEWWDSPA</sequence>
<evidence type="ECO:0000313" key="2">
    <source>
        <dbReference type="Proteomes" id="UP000051677"/>
    </source>
</evidence>
<protein>
    <submittedName>
        <fullName evidence="1">Uncharacterized protein</fullName>
    </submittedName>
</protein>
<comment type="caution">
    <text evidence="1">The sequence shown here is derived from an EMBL/GenBank/DDBJ whole genome shotgun (WGS) entry which is preliminary data.</text>
</comment>
<name>A0A0Q2LFB8_MYCGO</name>
<accession>A0A0Q2LFB8</accession>
<gene>
    <name evidence="1" type="ORF">AO501_19390</name>
</gene>
<reference evidence="1 2" key="1">
    <citation type="submission" date="2015-10" db="EMBL/GenBank/DDBJ databases">
        <title>Mycobacterium gordonae draft genome assembly.</title>
        <authorList>
            <person name="Ustinova V."/>
            <person name="Smirnova T."/>
            <person name="Blagodatskikh K."/>
            <person name="Varlamov D."/>
            <person name="Larionova E."/>
            <person name="Chernousova L."/>
        </authorList>
    </citation>
    <scope>NUCLEOTIDE SEQUENCE [LARGE SCALE GENOMIC DNA]</scope>
    <source>
        <strain evidence="1 2">CTRI 14-8773</strain>
    </source>
</reference>
<dbReference type="AlphaFoldDB" id="A0A0Q2LFB8"/>
<dbReference type="Proteomes" id="UP000051677">
    <property type="component" value="Unassembled WGS sequence"/>
</dbReference>
<dbReference type="RefSeq" id="WP_055581983.1">
    <property type="nucleotide sequence ID" value="NZ_LKTM01000391.1"/>
</dbReference>
<dbReference type="EMBL" id="LKTM01000391">
    <property type="protein sequence ID" value="KQH75041.1"/>
    <property type="molecule type" value="Genomic_DNA"/>
</dbReference>